<organism evidence="2 3">
    <name type="scientific">Cylicocyclus nassatus</name>
    <name type="common">Nematode worm</name>
    <dbReference type="NCBI Taxonomy" id="53992"/>
    <lineage>
        <taxon>Eukaryota</taxon>
        <taxon>Metazoa</taxon>
        <taxon>Ecdysozoa</taxon>
        <taxon>Nematoda</taxon>
        <taxon>Chromadorea</taxon>
        <taxon>Rhabditida</taxon>
        <taxon>Rhabditina</taxon>
        <taxon>Rhabditomorpha</taxon>
        <taxon>Strongyloidea</taxon>
        <taxon>Strongylidae</taxon>
        <taxon>Cylicocyclus</taxon>
    </lineage>
</organism>
<evidence type="ECO:0000313" key="2">
    <source>
        <dbReference type="EMBL" id="CAJ0594495.1"/>
    </source>
</evidence>
<feature type="region of interest" description="Disordered" evidence="1">
    <location>
        <begin position="34"/>
        <end position="74"/>
    </location>
</feature>
<evidence type="ECO:0000313" key="3">
    <source>
        <dbReference type="Proteomes" id="UP001176961"/>
    </source>
</evidence>
<keyword evidence="3" id="KW-1185">Reference proteome</keyword>
<dbReference type="EMBL" id="CATQJL010000112">
    <property type="protein sequence ID" value="CAJ0594495.1"/>
    <property type="molecule type" value="Genomic_DNA"/>
</dbReference>
<evidence type="ECO:0000256" key="1">
    <source>
        <dbReference type="SAM" id="MobiDB-lite"/>
    </source>
</evidence>
<sequence>MSAAAPESGRGGTRYDEKNFTLGLNSLLSRGACASSAHEHERAPRSARAFVNGEKRRRSAAAANDSSPKTYHLAASTERNGNLSPVQHSDDDVAQSFTKVIKVG</sequence>
<name>A0AA36GLX8_CYLNA</name>
<reference evidence="2" key="1">
    <citation type="submission" date="2023-07" db="EMBL/GenBank/DDBJ databases">
        <authorList>
            <consortium name="CYATHOMIX"/>
        </authorList>
    </citation>
    <scope>NUCLEOTIDE SEQUENCE</scope>
    <source>
        <strain evidence="2">N/A</strain>
    </source>
</reference>
<comment type="caution">
    <text evidence="2">The sequence shown here is derived from an EMBL/GenBank/DDBJ whole genome shotgun (WGS) entry which is preliminary data.</text>
</comment>
<dbReference type="Proteomes" id="UP001176961">
    <property type="component" value="Unassembled WGS sequence"/>
</dbReference>
<protein>
    <submittedName>
        <fullName evidence="2">Uncharacterized protein</fullName>
    </submittedName>
</protein>
<proteinExistence type="predicted"/>
<accession>A0AA36GLX8</accession>
<dbReference type="AlphaFoldDB" id="A0AA36GLX8"/>
<gene>
    <name evidence="2" type="ORF">CYNAS_LOCUS6478</name>
</gene>